<dbReference type="InterPro" id="IPR032696">
    <property type="entry name" value="SQ_cyclase_C"/>
</dbReference>
<feature type="domain" description="Squalene cyclase C-terminal" evidence="5">
    <location>
        <begin position="364"/>
        <end position="681"/>
    </location>
</feature>
<dbReference type="NCBIfam" id="TIGR01507">
    <property type="entry name" value="hopene_cyclase"/>
    <property type="match status" value="1"/>
</dbReference>
<dbReference type="GO" id="GO:0005811">
    <property type="term" value="C:lipid droplet"/>
    <property type="evidence" value="ECO:0007669"/>
    <property type="project" value="InterPro"/>
</dbReference>
<dbReference type="InterPro" id="IPR008930">
    <property type="entry name" value="Terpenoid_cyclase/PrenylTrfase"/>
</dbReference>
<dbReference type="CDD" id="cd02892">
    <property type="entry name" value="SQCY_1"/>
    <property type="match status" value="1"/>
</dbReference>
<comment type="similarity">
    <text evidence="2">Belongs to the terpene cyclase/mutase family.</text>
</comment>
<dbReference type="EMBL" id="BSDR01000001">
    <property type="protein sequence ID" value="GLI35420.1"/>
    <property type="molecule type" value="Genomic_DNA"/>
</dbReference>
<dbReference type="AlphaFoldDB" id="A0A9W6FV04"/>
<keyword evidence="8" id="KW-1185">Reference proteome</keyword>
<keyword evidence="4" id="KW-0413">Isomerase</keyword>
<dbReference type="PANTHER" id="PTHR11764:SF20">
    <property type="entry name" value="LANOSTEROL SYNTHASE"/>
    <property type="match status" value="1"/>
</dbReference>
<name>A0A9W6FV04_9BACT</name>
<organism evidence="7 8">
    <name type="scientific">Desulforhabdus amnigena</name>
    <dbReference type="NCBI Taxonomy" id="40218"/>
    <lineage>
        <taxon>Bacteria</taxon>
        <taxon>Pseudomonadati</taxon>
        <taxon>Thermodesulfobacteriota</taxon>
        <taxon>Syntrophobacteria</taxon>
        <taxon>Syntrophobacterales</taxon>
        <taxon>Syntrophobacteraceae</taxon>
        <taxon>Desulforhabdus</taxon>
    </lineage>
</organism>
<feature type="domain" description="Squalene cyclase N-terminal" evidence="6">
    <location>
        <begin position="72"/>
        <end position="355"/>
    </location>
</feature>
<dbReference type="GO" id="GO:0016866">
    <property type="term" value="F:intramolecular transferase activity"/>
    <property type="evidence" value="ECO:0007669"/>
    <property type="project" value="InterPro"/>
</dbReference>
<evidence type="ECO:0000313" key="7">
    <source>
        <dbReference type="EMBL" id="GLI35420.1"/>
    </source>
</evidence>
<keyword evidence="3" id="KW-0677">Repeat</keyword>
<evidence type="ECO:0000256" key="4">
    <source>
        <dbReference type="ARBA" id="ARBA00023235"/>
    </source>
</evidence>
<accession>A0A9W6FV04</accession>
<dbReference type="RefSeq" id="WP_281795208.1">
    <property type="nucleotide sequence ID" value="NZ_BSDR01000001.1"/>
</dbReference>
<gene>
    <name evidence="7" type="primary">shc-1</name>
    <name evidence="7" type="ORF">DAMNIGENAA_28530</name>
</gene>
<dbReference type="PANTHER" id="PTHR11764">
    <property type="entry name" value="TERPENE CYCLASE/MUTASE FAMILY MEMBER"/>
    <property type="match status" value="1"/>
</dbReference>
<protein>
    <submittedName>
        <fullName evidence="7">Squalene-hopene cyclase</fullName>
    </submittedName>
</protein>
<dbReference type="Gene3D" id="1.50.10.20">
    <property type="match status" value="2"/>
</dbReference>
<comment type="pathway">
    <text evidence="1">Secondary metabolite biosynthesis; hopanoid biosynthesis.</text>
</comment>
<dbReference type="SUPFAM" id="SSF48239">
    <property type="entry name" value="Terpenoid cyclases/Protein prenyltransferases"/>
    <property type="match status" value="2"/>
</dbReference>
<evidence type="ECO:0000259" key="5">
    <source>
        <dbReference type="Pfam" id="PF13243"/>
    </source>
</evidence>
<dbReference type="InterPro" id="IPR032697">
    <property type="entry name" value="SQ_cyclase_N"/>
</dbReference>
<dbReference type="GO" id="GO:0016104">
    <property type="term" value="P:triterpenoid biosynthetic process"/>
    <property type="evidence" value="ECO:0007669"/>
    <property type="project" value="InterPro"/>
</dbReference>
<dbReference type="Pfam" id="PF13243">
    <property type="entry name" value="SQHop_cyclase_C"/>
    <property type="match status" value="1"/>
</dbReference>
<dbReference type="Pfam" id="PF13249">
    <property type="entry name" value="SQHop_cyclase_N"/>
    <property type="match status" value="1"/>
</dbReference>
<evidence type="ECO:0000259" key="6">
    <source>
        <dbReference type="Pfam" id="PF13249"/>
    </source>
</evidence>
<reference evidence="7" key="1">
    <citation type="submission" date="2022-12" db="EMBL/GenBank/DDBJ databases">
        <title>Reference genome sequencing for broad-spectrum identification of bacterial and archaeal isolates by mass spectrometry.</title>
        <authorList>
            <person name="Sekiguchi Y."/>
            <person name="Tourlousse D.M."/>
        </authorList>
    </citation>
    <scope>NUCLEOTIDE SEQUENCE</scope>
    <source>
        <strain evidence="7">ASRB1</strain>
    </source>
</reference>
<evidence type="ECO:0000313" key="8">
    <source>
        <dbReference type="Proteomes" id="UP001144372"/>
    </source>
</evidence>
<sequence>MNPVTSKKESSSDYLERAFEGAFSSSDFSSGCRLSAFFQIEKGGGISGFNEAASLRLDSKAYWKQQVKKAVESSSKFFLETQNPEGYWWAELESNVTITAEYIMLLHLLEISEPEKERSMVKYLLHEQTSNGSWGLCYGDGGDISTTIEAYFALKLAGEDPDSEPLRRARGFILSKGGIESARVFTKIWLALFSQYDWDNVPSMPVELVLLPSHFYFSIYEFSSWARGTVVPLSIVLAIRPRYKLPDSKAVPELYVKKAGSGSKRFPSMTHKLFYLFDRVAKAFERHPIPSLRNRAVQAAETWILEHQEETGDWGGIQPPMVYSILALHYMGYTLDHPVIEKGLEALEGFCLEDEHGLRMQSCISPVWDTALTGLALVEAGISPEHPALVKATQWLLDKQIKKGGDWQVKNCCPPGGWAFEFVNNHYPDVDDSAVVLTTLHRMGTNQCGGLECGKSMGMEWCLSMQSSCGGWAAFDRDNTMTILNRIPFADTEAMVDYPTADVSGRVLETMGYYGYDRSDRRAKRGIKFIKDLQEPDGAWWGRWGVNYIYGTWSVLRGLISIGEDPKAPYIQAAVRWLKEHQNPDGGWGETCESYRYPQLRGKGASTPSQTAWALMGLLACGEEHSPEVRKGVQYLVETQKADGTWDEKYFTGTGFPNHFYIRYRNYCNCFPLMALGQYRRKLQEE</sequence>
<dbReference type="InterPro" id="IPR006400">
    <property type="entry name" value="Hopene-cyclase"/>
</dbReference>
<dbReference type="SFLD" id="SFLDG01016">
    <property type="entry name" value="Prenyltransferase_Like_2"/>
    <property type="match status" value="1"/>
</dbReference>
<evidence type="ECO:0000256" key="3">
    <source>
        <dbReference type="ARBA" id="ARBA00022737"/>
    </source>
</evidence>
<dbReference type="NCBIfam" id="TIGR01787">
    <property type="entry name" value="squalene_cyclas"/>
    <property type="match status" value="1"/>
</dbReference>
<dbReference type="Proteomes" id="UP001144372">
    <property type="component" value="Unassembled WGS sequence"/>
</dbReference>
<comment type="caution">
    <text evidence="7">The sequence shown here is derived from an EMBL/GenBank/DDBJ whole genome shotgun (WGS) entry which is preliminary data.</text>
</comment>
<dbReference type="InterPro" id="IPR018333">
    <property type="entry name" value="Squalene_cyclase"/>
</dbReference>
<evidence type="ECO:0000256" key="1">
    <source>
        <dbReference type="ARBA" id="ARBA00004999"/>
    </source>
</evidence>
<evidence type="ECO:0000256" key="2">
    <source>
        <dbReference type="ARBA" id="ARBA00009755"/>
    </source>
</evidence>
<proteinExistence type="inferred from homology"/>